<dbReference type="PANTHER" id="PTHR43976:SF16">
    <property type="entry name" value="SHORT-CHAIN DEHYDROGENASE_REDUCTASE FAMILY PROTEIN"/>
    <property type="match status" value="1"/>
</dbReference>
<keyword evidence="6" id="KW-1185">Reference proteome</keyword>
<dbReference type="InterPro" id="IPR051911">
    <property type="entry name" value="SDR_oxidoreductase"/>
</dbReference>
<dbReference type="SUPFAM" id="SSF51735">
    <property type="entry name" value="NAD(P)-binding Rossmann-fold domains"/>
    <property type="match status" value="1"/>
</dbReference>
<protein>
    <recommendedName>
        <fullName evidence="4">Ketoreductase domain-containing protein</fullName>
    </recommendedName>
</protein>
<dbReference type="PANTHER" id="PTHR43976">
    <property type="entry name" value="SHORT CHAIN DEHYDROGENASE"/>
    <property type="match status" value="1"/>
</dbReference>
<dbReference type="CDD" id="cd05374">
    <property type="entry name" value="17beta-HSD-like_SDR_c"/>
    <property type="match status" value="1"/>
</dbReference>
<accession>A0A2G4YQU1</accession>
<gene>
    <name evidence="5" type="ORF">CRD36_10415</name>
</gene>
<dbReference type="InterPro" id="IPR057326">
    <property type="entry name" value="KR_dom"/>
</dbReference>
<comment type="similarity">
    <text evidence="1 3">Belongs to the short-chain dehydrogenases/reductases (SDR) family.</text>
</comment>
<reference evidence="5 6" key="1">
    <citation type="submission" date="2017-10" db="EMBL/GenBank/DDBJ databases">
        <title>Frigbacter circumglobatus gen. nov. sp. nov., isolated from sediment cultured in situ.</title>
        <authorList>
            <person name="Zhao Z."/>
        </authorList>
    </citation>
    <scope>NUCLEOTIDE SEQUENCE [LARGE SCALE GENOMIC DNA]</scope>
    <source>
        <strain evidence="5 6">ZYL</strain>
    </source>
</reference>
<dbReference type="EMBL" id="PDEM01000023">
    <property type="protein sequence ID" value="PHZ84693.1"/>
    <property type="molecule type" value="Genomic_DNA"/>
</dbReference>
<dbReference type="OrthoDB" id="9793825at2"/>
<dbReference type="Gene3D" id="3.40.50.720">
    <property type="entry name" value="NAD(P)-binding Rossmann-like Domain"/>
    <property type="match status" value="1"/>
</dbReference>
<dbReference type="PRINTS" id="PR00081">
    <property type="entry name" value="GDHRDH"/>
</dbReference>
<dbReference type="Proteomes" id="UP000229730">
    <property type="component" value="Unassembled WGS sequence"/>
</dbReference>
<dbReference type="RefSeq" id="WP_099472938.1">
    <property type="nucleotide sequence ID" value="NZ_CP041025.1"/>
</dbReference>
<dbReference type="PRINTS" id="PR00080">
    <property type="entry name" value="SDRFAMILY"/>
</dbReference>
<sequence length="267" mass="28183">MAVILITGAGSGIGLALTTAYAARGDQVYAAVRNTDHCPPAFRHPGVHPIRLDVTSEEETQAVLPLMTQQVGLPDIVINNAGINLPGTIEETCRESWDDIFAVNVFAPLRLSQAFLPAMRTAGTGTIVMMSSLSAEVALPGDGPYAASKAALTRAAEALHYEVAPFGIKIISLEPGAVKSNLNQMPVPPKKTIPAYDPLRHHMQQRANEKSGGAETGDIALDMIRLIEAPDSPAICPVGAQAGEIIRKLNRAAAEERAQLIRAASGL</sequence>
<dbReference type="InterPro" id="IPR036291">
    <property type="entry name" value="NAD(P)-bd_dom_sf"/>
</dbReference>
<evidence type="ECO:0000256" key="2">
    <source>
        <dbReference type="ARBA" id="ARBA00023002"/>
    </source>
</evidence>
<evidence type="ECO:0000259" key="4">
    <source>
        <dbReference type="SMART" id="SM00822"/>
    </source>
</evidence>
<dbReference type="InParanoid" id="A0A2G4YQU1"/>
<dbReference type="InterPro" id="IPR002347">
    <property type="entry name" value="SDR_fam"/>
</dbReference>
<keyword evidence="2" id="KW-0560">Oxidoreductase</keyword>
<dbReference type="Pfam" id="PF00106">
    <property type="entry name" value="adh_short"/>
    <property type="match status" value="1"/>
</dbReference>
<comment type="caution">
    <text evidence="5">The sequence shown here is derived from an EMBL/GenBank/DDBJ whole genome shotgun (WGS) entry which is preliminary data.</text>
</comment>
<feature type="domain" description="Ketoreductase" evidence="4">
    <location>
        <begin position="2"/>
        <end position="176"/>
    </location>
</feature>
<evidence type="ECO:0000313" key="6">
    <source>
        <dbReference type="Proteomes" id="UP000229730"/>
    </source>
</evidence>
<proteinExistence type="inferred from homology"/>
<evidence type="ECO:0000313" key="5">
    <source>
        <dbReference type="EMBL" id="PHZ84693.1"/>
    </source>
</evidence>
<dbReference type="AlphaFoldDB" id="A0A2G4YQU1"/>
<name>A0A2G4YQU1_9PROT</name>
<dbReference type="SMART" id="SM00822">
    <property type="entry name" value="PKS_KR"/>
    <property type="match status" value="1"/>
</dbReference>
<organism evidence="5 6">
    <name type="scientific">Paremcibacter congregatus</name>
    <dbReference type="NCBI Taxonomy" id="2043170"/>
    <lineage>
        <taxon>Bacteria</taxon>
        <taxon>Pseudomonadati</taxon>
        <taxon>Pseudomonadota</taxon>
        <taxon>Alphaproteobacteria</taxon>
        <taxon>Emcibacterales</taxon>
        <taxon>Emcibacteraceae</taxon>
        <taxon>Paremcibacter</taxon>
    </lineage>
</organism>
<dbReference type="GO" id="GO:0016491">
    <property type="term" value="F:oxidoreductase activity"/>
    <property type="evidence" value="ECO:0007669"/>
    <property type="project" value="UniProtKB-KW"/>
</dbReference>
<evidence type="ECO:0000256" key="3">
    <source>
        <dbReference type="RuleBase" id="RU000363"/>
    </source>
</evidence>
<dbReference type="FunCoup" id="A0A2G4YQU1">
    <property type="interactions" value="358"/>
</dbReference>
<evidence type="ECO:0000256" key="1">
    <source>
        <dbReference type="ARBA" id="ARBA00006484"/>
    </source>
</evidence>